<organism evidence="1 2">
    <name type="scientific">Amycolatopsis mediterranei (strain S699)</name>
    <name type="common">Nocardia mediterranei</name>
    <dbReference type="NCBI Taxonomy" id="713604"/>
    <lineage>
        <taxon>Bacteria</taxon>
        <taxon>Bacillati</taxon>
        <taxon>Actinomycetota</taxon>
        <taxon>Actinomycetes</taxon>
        <taxon>Pseudonocardiales</taxon>
        <taxon>Pseudonocardiaceae</taxon>
        <taxon>Amycolatopsis</taxon>
    </lineage>
</organism>
<dbReference type="AlphaFoldDB" id="A0A9R0UBP8"/>
<dbReference type="EMBL" id="CP002896">
    <property type="protein sequence ID" value="AEK45026.1"/>
    <property type="molecule type" value="Genomic_DNA"/>
</dbReference>
<evidence type="ECO:0000313" key="1">
    <source>
        <dbReference type="EMBL" id="AEK45026.1"/>
    </source>
</evidence>
<reference evidence="1 2" key="1">
    <citation type="journal article" date="2011" name="J. Bacteriol.">
        <title>Whole genome sequence of the rifamycin B-producing strain Amycolatopsis mediterranei S699.</title>
        <authorList>
            <person name="Verma M."/>
            <person name="Kaur J."/>
            <person name="Kumar M."/>
            <person name="Kumari K."/>
            <person name="Saxena A."/>
            <person name="Anand S."/>
            <person name="Nigam A."/>
            <person name="Ravi V."/>
            <person name="Raghuvanshi S."/>
            <person name="Khurana P."/>
            <person name="Tyagi A.K."/>
            <person name="Khurana J.P."/>
            <person name="Lal R."/>
        </authorList>
    </citation>
    <scope>NUCLEOTIDE SEQUENCE [LARGE SCALE GENOMIC DNA]</scope>
    <source>
        <strain evidence="1 2">S699</strain>
    </source>
</reference>
<accession>A0A9R0UBP8</accession>
<dbReference type="Proteomes" id="UP000006138">
    <property type="component" value="Chromosome"/>
</dbReference>
<dbReference type="GeneID" id="92877206"/>
<sequence length="55" mass="5805">MADPCPRLPEATRAAVRALLLAELTAAGRRARAAGCAPEVLTAVFEARRRSVEDG</sequence>
<proteinExistence type="predicted"/>
<dbReference type="RefSeq" id="WP_014467449.1">
    <property type="nucleotide sequence ID" value="NC_017186.1"/>
</dbReference>
<name>A0A9R0UBP8_AMYMS</name>
<keyword evidence="2" id="KW-1185">Reference proteome</keyword>
<dbReference type="KEGG" id="amn:RAM_32765"/>
<protein>
    <submittedName>
        <fullName evidence="1">Uncharacterized protein</fullName>
    </submittedName>
</protein>
<evidence type="ECO:0000313" key="2">
    <source>
        <dbReference type="Proteomes" id="UP000006138"/>
    </source>
</evidence>
<gene>
    <name evidence="1" type="ordered locus">RAM_32765</name>
</gene>